<keyword evidence="4" id="KW-1185">Reference proteome</keyword>
<dbReference type="InterPro" id="IPR001507">
    <property type="entry name" value="ZP_dom"/>
</dbReference>
<dbReference type="EMBL" id="LR899009">
    <property type="protein sequence ID" value="CAD7076855.1"/>
    <property type="molecule type" value="Genomic_DNA"/>
</dbReference>
<dbReference type="PROSITE" id="PS51034">
    <property type="entry name" value="ZP_2"/>
    <property type="match status" value="1"/>
</dbReference>
<dbReference type="OMA" id="RSMEQTP"/>
<dbReference type="PANTHER" id="PTHR47327:SF7">
    <property type="entry name" value="GH08941P"/>
    <property type="match status" value="1"/>
</dbReference>
<dbReference type="GO" id="GO:0009653">
    <property type="term" value="P:anatomical structure morphogenesis"/>
    <property type="evidence" value="ECO:0007669"/>
    <property type="project" value="TreeGrafter"/>
</dbReference>
<dbReference type="InterPro" id="IPR052774">
    <property type="entry name" value="Celegans_DevNeuronal_Protein"/>
</dbReference>
<evidence type="ECO:0000259" key="2">
    <source>
        <dbReference type="PROSITE" id="PS51034"/>
    </source>
</evidence>
<protein>
    <recommendedName>
        <fullName evidence="2">ZP domain-containing protein</fullName>
    </recommendedName>
</protein>
<keyword evidence="1" id="KW-0732">Signal</keyword>
<reference evidence="3 4" key="1">
    <citation type="submission" date="2020-11" db="EMBL/GenBank/DDBJ databases">
        <authorList>
            <person name="Wallbank WR R."/>
            <person name="Pardo Diaz C."/>
            <person name="Kozak K."/>
            <person name="Martin S."/>
            <person name="Jiggins C."/>
            <person name="Moest M."/>
            <person name="Warren A I."/>
            <person name="Generalovic N T."/>
            <person name="Byers J.R.P. K."/>
            <person name="Montejo-Kovacevich G."/>
            <person name="Yen C E."/>
        </authorList>
    </citation>
    <scope>NUCLEOTIDE SEQUENCE [LARGE SCALE GENOMIC DNA]</scope>
</reference>
<evidence type="ECO:0000313" key="3">
    <source>
        <dbReference type="EMBL" id="CAD7076855.1"/>
    </source>
</evidence>
<dbReference type="Proteomes" id="UP000594454">
    <property type="component" value="Chromosome 1"/>
</dbReference>
<organism evidence="3 4">
    <name type="scientific">Hermetia illucens</name>
    <name type="common">Black soldier fly</name>
    <dbReference type="NCBI Taxonomy" id="343691"/>
    <lineage>
        <taxon>Eukaryota</taxon>
        <taxon>Metazoa</taxon>
        <taxon>Ecdysozoa</taxon>
        <taxon>Arthropoda</taxon>
        <taxon>Hexapoda</taxon>
        <taxon>Insecta</taxon>
        <taxon>Pterygota</taxon>
        <taxon>Neoptera</taxon>
        <taxon>Endopterygota</taxon>
        <taxon>Diptera</taxon>
        <taxon>Brachycera</taxon>
        <taxon>Stratiomyomorpha</taxon>
        <taxon>Stratiomyidae</taxon>
        <taxon>Hermetiinae</taxon>
        <taxon>Hermetia</taxon>
    </lineage>
</organism>
<feature type="chain" id="PRO_5031060412" description="ZP domain-containing protein" evidence="1">
    <location>
        <begin position="22"/>
        <end position="398"/>
    </location>
</feature>
<dbReference type="OrthoDB" id="6407830at2759"/>
<dbReference type="PANTHER" id="PTHR47327">
    <property type="entry name" value="FI18240P1-RELATED"/>
    <property type="match status" value="1"/>
</dbReference>
<dbReference type="FunCoup" id="A0A7R8U9W0">
    <property type="interactions" value="24"/>
</dbReference>
<dbReference type="InParanoid" id="A0A7R8U9W0"/>
<feature type="domain" description="ZP" evidence="2">
    <location>
        <begin position="28"/>
        <end position="284"/>
    </location>
</feature>
<feature type="signal peptide" evidence="1">
    <location>
        <begin position="1"/>
        <end position="21"/>
    </location>
</feature>
<proteinExistence type="predicted"/>
<dbReference type="Pfam" id="PF00100">
    <property type="entry name" value="Zona_pellucida"/>
    <property type="match status" value="1"/>
</dbReference>
<sequence>MLMPSTIHLCIFGILIGFTQAKESHKVHCTEDVMRVEIAIPMGKASETEIYLEGLKGYPDVRCQPKVNETWAEFTLSLEDFYTCGITRMVNKLTGKKVYYHKIIIEEEEGKEIVSVKCITTGPVYNVLNRTHTVSKRDVLPAGFQEAEDLDITMSYTKNAPEPIIDVGVRQGGQRVTGELNVSPGTPLVMEIFLDKTSAPVYGLGVTYMEVTDTKNQEETIIFNGCSIDPYLFENFNTVDGDFLSAKFRAFKFPESTYVQFRATVNVCLDKCQGTSCSNGQIGYGRRRREIRPNADPNKVYEFAVGTFIKVSDIEGIKKGEILELEEKLRQLQLVNQKLARNSRGSASEHDMPMYPKDSATVVEEETLLKIAATSRSSSFTSYSPILLVIGALVKLLL</sequence>
<evidence type="ECO:0000313" key="4">
    <source>
        <dbReference type="Proteomes" id="UP000594454"/>
    </source>
</evidence>
<evidence type="ECO:0000256" key="1">
    <source>
        <dbReference type="SAM" id="SignalP"/>
    </source>
</evidence>
<dbReference type="InterPro" id="IPR055355">
    <property type="entry name" value="ZP-C"/>
</dbReference>
<gene>
    <name evidence="3" type="ORF">HERILL_LOCUS246</name>
</gene>
<dbReference type="SMART" id="SM00241">
    <property type="entry name" value="ZP"/>
    <property type="match status" value="1"/>
</dbReference>
<name>A0A7R8U9W0_HERIL</name>
<accession>A0A7R8U9W0</accession>
<dbReference type="AlphaFoldDB" id="A0A7R8U9W0"/>